<reference evidence="2 3" key="1">
    <citation type="journal article" date="2014" name="Genome Announc.">
        <title>Genome Sequence of the Microsporidian Species Nematocida sp1 Strain ERTm6 (ATCC PRA-372).</title>
        <authorList>
            <person name="Bakowski M.A."/>
            <person name="Priest M."/>
            <person name="Young S."/>
            <person name="Cuomo C.A."/>
            <person name="Troemel E.R."/>
        </authorList>
    </citation>
    <scope>NUCLEOTIDE SEQUENCE [LARGE SCALE GENOMIC DNA]</scope>
    <source>
        <strain evidence="2 3">ERTm6</strain>
    </source>
</reference>
<proteinExistence type="predicted"/>
<dbReference type="Proteomes" id="UP000054524">
    <property type="component" value="Unassembled WGS sequence"/>
</dbReference>
<feature type="region of interest" description="Disordered" evidence="1">
    <location>
        <begin position="199"/>
        <end position="277"/>
    </location>
</feature>
<dbReference type="EMBL" id="AKIJ01000006">
    <property type="protein sequence ID" value="KFG25166.1"/>
    <property type="molecule type" value="Genomic_DNA"/>
</dbReference>
<comment type="caution">
    <text evidence="2">The sequence shown here is derived from an EMBL/GenBank/DDBJ whole genome shotgun (WGS) entry which is preliminary data.</text>
</comment>
<dbReference type="HOGENOM" id="CLU_1005068_0_0_1"/>
<sequence length="277" mass="31627">MTQEINQTGSIEETHLIKASKRRIPQKCRKTEDIDIPSDNEEEGLQFNPNKKVLRAKRRSEKEPAAKVNLTGCVGPNYTLAEKLDSLNYSFIRSVTLAYEKDSAYNFSSIAIQYAKYRKEIVEREEARNKSLLNRAQEQDPVDIPKADIEQSIKVEPVIDQSQMKQTEPILEQNKAIETVTLDKQKEEKKANLGILQTEEKQEEMITPQEPAIKSESMSDSSKKEAQIEESHTIKSADEETAKKEIPEDIPQLYEEHSNRLVPARLEQDCADSAIPR</sequence>
<name>A0A086IZ48_NEMA1</name>
<dbReference type="RefSeq" id="XP_052903721.1">
    <property type="nucleotide sequence ID" value="XM_053049990.1"/>
</dbReference>
<dbReference type="GeneID" id="77677359"/>
<keyword evidence="3" id="KW-1185">Reference proteome</keyword>
<evidence type="ECO:0000256" key="1">
    <source>
        <dbReference type="SAM" id="MobiDB-lite"/>
    </source>
</evidence>
<accession>A0A086IZ48</accession>
<evidence type="ECO:0000313" key="3">
    <source>
        <dbReference type="Proteomes" id="UP000054524"/>
    </source>
</evidence>
<organism evidence="2 3">
    <name type="scientific">Nematocida ausubeli (strain ATCC PRA-371 / ERTm2)</name>
    <name type="common">Nematode killer fungus</name>
    <dbReference type="NCBI Taxonomy" id="1913371"/>
    <lineage>
        <taxon>Eukaryota</taxon>
        <taxon>Fungi</taxon>
        <taxon>Fungi incertae sedis</taxon>
        <taxon>Microsporidia</taxon>
        <taxon>Nematocida</taxon>
    </lineage>
</organism>
<dbReference type="AlphaFoldDB" id="A0A086IZ48"/>
<feature type="compositionally biased region" description="Basic and acidic residues" evidence="1">
    <location>
        <begin position="221"/>
        <end position="247"/>
    </location>
</feature>
<protein>
    <submittedName>
        <fullName evidence="2">Uncharacterized protein</fullName>
    </submittedName>
</protein>
<evidence type="ECO:0000313" key="2">
    <source>
        <dbReference type="EMBL" id="KFG25166.1"/>
    </source>
</evidence>
<gene>
    <name evidence="2" type="ORF">NESG_02386</name>
</gene>